<dbReference type="EMBL" id="JAJGAK010000001">
    <property type="protein sequence ID" value="MCC8362797.1"/>
    <property type="molecule type" value="Genomic_DNA"/>
</dbReference>
<dbReference type="RefSeq" id="WP_230526375.1">
    <property type="nucleotide sequence ID" value="NZ_JAJGAK010000001.1"/>
</dbReference>
<keyword evidence="1" id="KW-0732">Signal</keyword>
<keyword evidence="3" id="KW-1185">Reference proteome</keyword>
<evidence type="ECO:0000256" key="1">
    <source>
        <dbReference type="SAM" id="SignalP"/>
    </source>
</evidence>
<name>A0ABS8JGT5_9GAMM</name>
<gene>
    <name evidence="2" type="ORF">LK996_06870</name>
</gene>
<dbReference type="InterPro" id="IPR010546">
    <property type="entry name" value="DUF1120"/>
</dbReference>
<comment type="caution">
    <text evidence="2">The sequence shown here is derived from an EMBL/GenBank/DDBJ whole genome shotgun (WGS) entry which is preliminary data.</text>
</comment>
<proteinExistence type="predicted"/>
<dbReference type="Pfam" id="PF06551">
    <property type="entry name" value="DUF1120"/>
    <property type="match status" value="1"/>
</dbReference>
<evidence type="ECO:0000313" key="3">
    <source>
        <dbReference type="Proteomes" id="UP001165293"/>
    </source>
</evidence>
<reference evidence="2" key="1">
    <citation type="submission" date="2021-10" db="EMBL/GenBank/DDBJ databases">
        <authorList>
            <person name="Lyu M."/>
            <person name="Wang X."/>
            <person name="Meng X."/>
            <person name="Xu K."/>
        </authorList>
    </citation>
    <scope>NUCLEOTIDE SEQUENCE</scope>
    <source>
        <strain evidence="2">A6</strain>
    </source>
</reference>
<dbReference type="Proteomes" id="UP001165293">
    <property type="component" value="Unassembled WGS sequence"/>
</dbReference>
<accession>A0ABS8JGT5</accession>
<feature type="chain" id="PRO_5047174049" evidence="1">
    <location>
        <begin position="17"/>
        <end position="210"/>
    </location>
</feature>
<organism evidence="2 3">
    <name type="scientific">Noviluteimonas lactosilytica</name>
    <dbReference type="NCBI Taxonomy" id="2888523"/>
    <lineage>
        <taxon>Bacteria</taxon>
        <taxon>Pseudomonadati</taxon>
        <taxon>Pseudomonadota</taxon>
        <taxon>Gammaproteobacteria</taxon>
        <taxon>Lysobacterales</taxon>
        <taxon>Lysobacteraceae</taxon>
        <taxon>Noviluteimonas</taxon>
    </lineage>
</organism>
<evidence type="ECO:0000313" key="2">
    <source>
        <dbReference type="EMBL" id="MCC8362797.1"/>
    </source>
</evidence>
<protein>
    <submittedName>
        <fullName evidence="2">DUF1120 domain-containing protein</fullName>
    </submittedName>
</protein>
<feature type="signal peptide" evidence="1">
    <location>
        <begin position="1"/>
        <end position="16"/>
    </location>
</feature>
<sequence length="210" mass="22344">MLVLAAAMALPVGACAAEADTMSVTGRIVEEGGCNTSIQNGGNVDYGIIPASSLDEYDVTQMDLKTLGVSIACASPTYIALSIHDKWTGDSGDSYLSLGMAAPYEPIGYYQVRHAEAVTVNGSAGYMVNDPAPGPSPGAFWYSAFHVDPWAEETEWRSFAYVSEGAAVAQPITSAQFTLHILATIRELWALQLSGALPLDGQFTIEMMYM</sequence>